<dbReference type="Gene3D" id="1.10.10.10">
    <property type="entry name" value="Winged helix-like DNA-binding domain superfamily/Winged helix DNA-binding domain"/>
    <property type="match status" value="1"/>
</dbReference>
<dbReference type="SUPFAM" id="SSF88946">
    <property type="entry name" value="Sigma2 domain of RNA polymerase sigma factors"/>
    <property type="match status" value="1"/>
</dbReference>
<dbReference type="GO" id="GO:0016987">
    <property type="term" value="F:sigma factor activity"/>
    <property type="evidence" value="ECO:0007669"/>
    <property type="project" value="UniProtKB-KW"/>
</dbReference>
<dbReference type="RefSeq" id="WP_203366345.1">
    <property type="nucleotide sequence ID" value="NZ_WSFT01000031.1"/>
</dbReference>
<comment type="similarity">
    <text evidence="1">Belongs to the sigma-70 factor family. ECF subfamily.</text>
</comment>
<dbReference type="PANTHER" id="PTHR43133:SF52">
    <property type="entry name" value="ECF RNA POLYMERASE SIGMA FACTOR SIGL"/>
    <property type="match status" value="1"/>
</dbReference>
<keyword evidence="5" id="KW-0804">Transcription</keyword>
<dbReference type="AlphaFoldDB" id="A0A942UUU8"/>
<gene>
    <name evidence="8" type="ORF">GOQ27_08105</name>
</gene>
<comment type="caution">
    <text evidence="8">The sequence shown here is derived from an EMBL/GenBank/DDBJ whole genome shotgun (WGS) entry which is preliminary data.</text>
</comment>
<keyword evidence="3" id="KW-0731">Sigma factor</keyword>
<dbReference type="InterPro" id="IPR014284">
    <property type="entry name" value="RNA_pol_sigma-70_dom"/>
</dbReference>
<evidence type="ECO:0000313" key="9">
    <source>
        <dbReference type="Proteomes" id="UP000724672"/>
    </source>
</evidence>
<keyword evidence="9" id="KW-1185">Reference proteome</keyword>
<accession>A0A942UUU8</accession>
<dbReference type="NCBIfam" id="TIGR02937">
    <property type="entry name" value="sigma70-ECF"/>
    <property type="match status" value="1"/>
</dbReference>
<evidence type="ECO:0000256" key="1">
    <source>
        <dbReference type="ARBA" id="ARBA00010641"/>
    </source>
</evidence>
<evidence type="ECO:0000259" key="6">
    <source>
        <dbReference type="Pfam" id="PF04542"/>
    </source>
</evidence>
<protein>
    <submittedName>
        <fullName evidence="8">Sigma-70 family RNA polymerase sigma factor</fullName>
    </submittedName>
</protein>
<dbReference type="InterPro" id="IPR013325">
    <property type="entry name" value="RNA_pol_sigma_r2"/>
</dbReference>
<dbReference type="Pfam" id="PF08281">
    <property type="entry name" value="Sigma70_r4_2"/>
    <property type="match status" value="1"/>
</dbReference>
<feature type="domain" description="RNA polymerase sigma-70 region 2" evidence="6">
    <location>
        <begin position="10"/>
        <end position="75"/>
    </location>
</feature>
<dbReference type="Pfam" id="PF04542">
    <property type="entry name" value="Sigma70_r2"/>
    <property type="match status" value="1"/>
</dbReference>
<sequence>MNKNSLDYIYKLYMNDIYSYLLSRCKNKHIAEDIMQETFYRAYMYFESCPEDNVKSWLFTVAHNAYVDYVRKNSKNDIREKEYFGNLSDDKSLEKEVIIQDELFKVREIIKTMKDKQRKAIILCDFKGLSYKEASQVMGVSLSYFKVLVFRARKIIRDKVEGDGMDE</sequence>
<dbReference type="InterPro" id="IPR013324">
    <property type="entry name" value="RNA_pol_sigma_r3/r4-like"/>
</dbReference>
<evidence type="ECO:0000256" key="4">
    <source>
        <dbReference type="ARBA" id="ARBA00023125"/>
    </source>
</evidence>
<feature type="domain" description="RNA polymerase sigma factor 70 region 4 type 2" evidence="7">
    <location>
        <begin position="105"/>
        <end position="154"/>
    </location>
</feature>
<evidence type="ECO:0000256" key="5">
    <source>
        <dbReference type="ARBA" id="ARBA00023163"/>
    </source>
</evidence>
<dbReference type="InterPro" id="IPR036388">
    <property type="entry name" value="WH-like_DNA-bd_sf"/>
</dbReference>
<proteinExistence type="inferred from homology"/>
<dbReference type="PANTHER" id="PTHR43133">
    <property type="entry name" value="RNA POLYMERASE ECF-TYPE SIGMA FACTO"/>
    <property type="match status" value="1"/>
</dbReference>
<dbReference type="NCBIfam" id="TIGR02950">
    <property type="entry name" value="SigM_subfam"/>
    <property type="match status" value="1"/>
</dbReference>
<dbReference type="InterPro" id="IPR014296">
    <property type="entry name" value="RNA_pol_sigma-M_bacilli"/>
</dbReference>
<dbReference type="SUPFAM" id="SSF88659">
    <property type="entry name" value="Sigma3 and sigma4 domains of RNA polymerase sigma factors"/>
    <property type="match status" value="1"/>
</dbReference>
<keyword evidence="4" id="KW-0238">DNA-binding</keyword>
<evidence type="ECO:0000256" key="2">
    <source>
        <dbReference type="ARBA" id="ARBA00023015"/>
    </source>
</evidence>
<dbReference type="CDD" id="cd06171">
    <property type="entry name" value="Sigma70_r4"/>
    <property type="match status" value="1"/>
</dbReference>
<dbReference type="GO" id="GO:0006352">
    <property type="term" value="P:DNA-templated transcription initiation"/>
    <property type="evidence" value="ECO:0007669"/>
    <property type="project" value="InterPro"/>
</dbReference>
<organism evidence="8 9">
    <name type="scientific">Anaeromonas frigoriresistens</name>
    <dbReference type="NCBI Taxonomy" id="2683708"/>
    <lineage>
        <taxon>Bacteria</taxon>
        <taxon>Bacillati</taxon>
        <taxon>Bacillota</taxon>
        <taxon>Tissierellia</taxon>
        <taxon>Tissierellales</taxon>
        <taxon>Thermohalobacteraceae</taxon>
        <taxon>Anaeromonas</taxon>
    </lineage>
</organism>
<dbReference type="InterPro" id="IPR007627">
    <property type="entry name" value="RNA_pol_sigma70_r2"/>
</dbReference>
<dbReference type="Gene3D" id="1.10.1740.10">
    <property type="match status" value="1"/>
</dbReference>
<evidence type="ECO:0000313" key="8">
    <source>
        <dbReference type="EMBL" id="MBS4538425.1"/>
    </source>
</evidence>
<dbReference type="GO" id="GO:0003677">
    <property type="term" value="F:DNA binding"/>
    <property type="evidence" value="ECO:0007669"/>
    <property type="project" value="UniProtKB-KW"/>
</dbReference>
<evidence type="ECO:0000256" key="3">
    <source>
        <dbReference type="ARBA" id="ARBA00023082"/>
    </source>
</evidence>
<dbReference type="Proteomes" id="UP000724672">
    <property type="component" value="Unassembled WGS sequence"/>
</dbReference>
<name>A0A942UUU8_9FIRM</name>
<dbReference type="InterPro" id="IPR013249">
    <property type="entry name" value="RNA_pol_sigma70_r4_t2"/>
</dbReference>
<reference evidence="8" key="1">
    <citation type="submission" date="2019-12" db="EMBL/GenBank/DDBJ databases">
        <title>Clostridiaceae gen. nov. sp. nov., isolated from sediment in Xinjiang, China.</title>
        <authorList>
            <person name="Zhang R."/>
        </authorList>
    </citation>
    <scope>NUCLEOTIDE SEQUENCE</scope>
    <source>
        <strain evidence="8">D2Q-11</strain>
    </source>
</reference>
<dbReference type="EMBL" id="WSFT01000031">
    <property type="protein sequence ID" value="MBS4538425.1"/>
    <property type="molecule type" value="Genomic_DNA"/>
</dbReference>
<evidence type="ECO:0000259" key="7">
    <source>
        <dbReference type="Pfam" id="PF08281"/>
    </source>
</evidence>
<keyword evidence="2" id="KW-0805">Transcription regulation</keyword>
<dbReference type="InterPro" id="IPR039425">
    <property type="entry name" value="RNA_pol_sigma-70-like"/>
</dbReference>